<accession>A0A9X2X7P3</accession>
<dbReference type="EMBL" id="JAODNV010000008">
    <property type="protein sequence ID" value="MCT8990178.1"/>
    <property type="molecule type" value="Genomic_DNA"/>
</dbReference>
<keyword evidence="4" id="KW-1185">Reference proteome</keyword>
<keyword evidence="1" id="KW-0732">Signal</keyword>
<dbReference type="SUPFAM" id="SSF110087">
    <property type="entry name" value="DR1885-like metal-binding protein"/>
    <property type="match status" value="1"/>
</dbReference>
<dbReference type="Gene3D" id="2.60.40.2230">
    <property type="entry name" value="Uncharacterised protein YcnI-like PF07987, DUF1775"/>
    <property type="match status" value="1"/>
</dbReference>
<dbReference type="RefSeq" id="WP_261515037.1">
    <property type="nucleotide sequence ID" value="NZ_JAODNV010000008.1"/>
</dbReference>
<gene>
    <name evidence="3" type="ORF">NYR54_07700</name>
</gene>
<dbReference type="Gene3D" id="2.60.40.1890">
    <property type="entry name" value="PCu(A)C copper chaperone"/>
    <property type="match status" value="1"/>
</dbReference>
<evidence type="ECO:0000259" key="2">
    <source>
        <dbReference type="Pfam" id="PF07987"/>
    </source>
</evidence>
<dbReference type="CDD" id="cd08545">
    <property type="entry name" value="YcnI_like"/>
    <property type="match status" value="1"/>
</dbReference>
<reference evidence="3" key="1">
    <citation type="submission" date="2022-08" db="EMBL/GenBank/DDBJ databases">
        <title>Chelativorans sichuanense sp. nov., a paraffin oil-degrading bacterium isolated from a mixture of oil-based drill cuttings and paddy soil.</title>
        <authorList>
            <person name="Yu J."/>
            <person name="Liu H."/>
            <person name="Chen Q."/>
        </authorList>
    </citation>
    <scope>NUCLEOTIDE SEQUENCE</scope>
    <source>
        <strain evidence="3">SCAU 2101</strain>
    </source>
</reference>
<dbReference type="PANTHER" id="PTHR36302:SF1">
    <property type="entry name" value="COPPER CHAPERONE PCU(A)C"/>
    <property type="match status" value="1"/>
</dbReference>
<comment type="caution">
    <text evidence="3">The sequence shown here is derived from an EMBL/GenBank/DDBJ whole genome shotgun (WGS) entry which is preliminary data.</text>
</comment>
<name>A0A9X2X7P3_9HYPH</name>
<dbReference type="InterPro" id="IPR012533">
    <property type="entry name" value="YcnI-copper_dom"/>
</dbReference>
<sequence length="323" mass="34099">MHKFTLAAFAALSVIPFTAAPSKAHVSLLQKEAAPGSYKAVFAVPHGCDGEPTTAFRVSLPEGFIGAKPMPKPGWTIEIEEGDYAETYRLHGEEVSSGPLSVTWSGGSLADSHYDEFTVRGTLAGVEEGERLYFKAVQTCSSGKEEAWDQEAPAGEDAHALDNPAPFVTIVAEHTAHHDHAAADEAGADTAGDVSVSSAWARAMLPGQSTGGGYMTIRNEGQEPDALLSVSSPVAGKVEIHSMEMKDDVMVMRPLEGGLEIPAGGSVTLEPGGLHLMFMQVETPFAEGAEVPVTLEFEKAGRVEVVLPVRSARAGRGQDAHQH</sequence>
<proteinExistence type="predicted"/>
<dbReference type="PIRSF" id="PIRSF037139">
    <property type="entry name" value="UCP037139"/>
    <property type="match status" value="1"/>
</dbReference>
<dbReference type="PANTHER" id="PTHR36302">
    <property type="entry name" value="BLR7088 PROTEIN"/>
    <property type="match status" value="1"/>
</dbReference>
<dbReference type="InterPro" id="IPR021174">
    <property type="entry name" value="UCP037139"/>
</dbReference>
<dbReference type="AlphaFoldDB" id="A0A9X2X7P3"/>
<feature type="signal peptide" evidence="1">
    <location>
        <begin position="1"/>
        <end position="19"/>
    </location>
</feature>
<dbReference type="Proteomes" id="UP001149009">
    <property type="component" value="Unassembled WGS sequence"/>
</dbReference>
<protein>
    <submittedName>
        <fullName evidence="3">DUF1775 domain-containing protein</fullName>
    </submittedName>
</protein>
<dbReference type="InterPro" id="IPR036182">
    <property type="entry name" value="PCuAC_sf"/>
</dbReference>
<evidence type="ECO:0000256" key="1">
    <source>
        <dbReference type="SAM" id="SignalP"/>
    </source>
</evidence>
<dbReference type="Pfam" id="PF07987">
    <property type="entry name" value="DUF1775"/>
    <property type="match status" value="1"/>
</dbReference>
<dbReference type="Pfam" id="PF04314">
    <property type="entry name" value="PCuAC"/>
    <property type="match status" value="1"/>
</dbReference>
<feature type="chain" id="PRO_5040909411" evidence="1">
    <location>
        <begin position="20"/>
        <end position="323"/>
    </location>
</feature>
<dbReference type="InterPro" id="IPR007410">
    <property type="entry name" value="LpqE-like"/>
</dbReference>
<evidence type="ECO:0000313" key="4">
    <source>
        <dbReference type="Proteomes" id="UP001149009"/>
    </source>
</evidence>
<organism evidence="3 4">
    <name type="scientific">Chelativorans petroleitrophicus</name>
    <dbReference type="NCBI Taxonomy" id="2975484"/>
    <lineage>
        <taxon>Bacteria</taxon>
        <taxon>Pseudomonadati</taxon>
        <taxon>Pseudomonadota</taxon>
        <taxon>Alphaproteobacteria</taxon>
        <taxon>Hyphomicrobiales</taxon>
        <taxon>Phyllobacteriaceae</taxon>
        <taxon>Chelativorans</taxon>
    </lineage>
</organism>
<dbReference type="InterPro" id="IPR058248">
    <property type="entry name" value="Lxx211020-like"/>
</dbReference>
<dbReference type="InterPro" id="IPR038507">
    <property type="entry name" value="YcnI-like_sf"/>
</dbReference>
<feature type="domain" description="YncI copper-binding" evidence="2">
    <location>
        <begin position="25"/>
        <end position="170"/>
    </location>
</feature>
<evidence type="ECO:0000313" key="3">
    <source>
        <dbReference type="EMBL" id="MCT8990178.1"/>
    </source>
</evidence>